<proteinExistence type="predicted"/>
<protein>
    <submittedName>
        <fullName evidence="1">Uncharacterized protein</fullName>
    </submittedName>
</protein>
<dbReference type="EMBL" id="JAHQIW010000515">
    <property type="protein sequence ID" value="KAJ1348501.1"/>
    <property type="molecule type" value="Genomic_DNA"/>
</dbReference>
<dbReference type="AlphaFoldDB" id="A0AAD5MG60"/>
<gene>
    <name evidence="1" type="ORF">KIN20_003814</name>
</gene>
<evidence type="ECO:0000313" key="1">
    <source>
        <dbReference type="EMBL" id="KAJ1348501.1"/>
    </source>
</evidence>
<evidence type="ECO:0000313" key="2">
    <source>
        <dbReference type="Proteomes" id="UP001196413"/>
    </source>
</evidence>
<dbReference type="Proteomes" id="UP001196413">
    <property type="component" value="Unassembled WGS sequence"/>
</dbReference>
<keyword evidence="2" id="KW-1185">Reference proteome</keyword>
<name>A0AAD5MG60_PARTN</name>
<comment type="caution">
    <text evidence="1">The sequence shown here is derived from an EMBL/GenBank/DDBJ whole genome shotgun (WGS) entry which is preliminary data.</text>
</comment>
<accession>A0AAD5MG60</accession>
<reference evidence="1" key="1">
    <citation type="submission" date="2021-06" db="EMBL/GenBank/DDBJ databases">
        <title>Parelaphostrongylus tenuis whole genome reference sequence.</title>
        <authorList>
            <person name="Garwood T.J."/>
            <person name="Larsen P.A."/>
            <person name="Fountain-Jones N.M."/>
            <person name="Garbe J.R."/>
            <person name="Macchietto M.G."/>
            <person name="Kania S.A."/>
            <person name="Gerhold R.W."/>
            <person name="Richards J.E."/>
            <person name="Wolf T.M."/>
        </authorList>
    </citation>
    <scope>NUCLEOTIDE SEQUENCE</scope>
    <source>
        <strain evidence="1">MNPRO001-30</strain>
        <tissue evidence="1">Meninges</tissue>
    </source>
</reference>
<organism evidence="1 2">
    <name type="scientific">Parelaphostrongylus tenuis</name>
    <name type="common">Meningeal worm</name>
    <dbReference type="NCBI Taxonomy" id="148309"/>
    <lineage>
        <taxon>Eukaryota</taxon>
        <taxon>Metazoa</taxon>
        <taxon>Ecdysozoa</taxon>
        <taxon>Nematoda</taxon>
        <taxon>Chromadorea</taxon>
        <taxon>Rhabditida</taxon>
        <taxon>Rhabditina</taxon>
        <taxon>Rhabditomorpha</taxon>
        <taxon>Strongyloidea</taxon>
        <taxon>Metastrongylidae</taxon>
        <taxon>Parelaphostrongylus</taxon>
    </lineage>
</organism>
<sequence>MSFISSWRKLFAMLGRITNSLLMTPMPEYGGQTSANIGLESSDWKESERDPSCKTPVCNKSLPRKFTFAEETTPPLNMKSHLMTRHTLRSIVYSQAEDGVYLTHS</sequence>